<accession>A0A9E3HFL6</accession>
<protein>
    <submittedName>
        <fullName evidence="2">Uncharacterized protein</fullName>
    </submittedName>
</protein>
<gene>
    <name evidence="2" type="ORF">KME28_27570</name>
</gene>
<keyword evidence="1" id="KW-0812">Transmembrane</keyword>
<name>A0A9E3HFL6_9NOST</name>
<organism evidence="2 3">
    <name type="scientific">Pelatocladus maniniholoensis HA4357-MV3</name>
    <dbReference type="NCBI Taxonomy" id="1117104"/>
    <lineage>
        <taxon>Bacteria</taxon>
        <taxon>Bacillati</taxon>
        <taxon>Cyanobacteriota</taxon>
        <taxon>Cyanophyceae</taxon>
        <taxon>Nostocales</taxon>
        <taxon>Nostocaceae</taxon>
        <taxon>Pelatocladus</taxon>
    </lineage>
</organism>
<dbReference type="AlphaFoldDB" id="A0A9E3HFL6"/>
<evidence type="ECO:0000256" key="1">
    <source>
        <dbReference type="SAM" id="Phobius"/>
    </source>
</evidence>
<feature type="transmembrane region" description="Helical" evidence="1">
    <location>
        <begin position="6"/>
        <end position="28"/>
    </location>
</feature>
<comment type="caution">
    <text evidence="2">The sequence shown here is derived from an EMBL/GenBank/DDBJ whole genome shotgun (WGS) entry which is preliminary data.</text>
</comment>
<evidence type="ECO:0000313" key="3">
    <source>
        <dbReference type="Proteomes" id="UP000813215"/>
    </source>
</evidence>
<reference evidence="2" key="2">
    <citation type="journal article" date="2022" name="Microbiol. Resour. Announc.">
        <title>Metagenome Sequencing to Explore Phylogenomics of Terrestrial Cyanobacteria.</title>
        <authorList>
            <person name="Ward R.D."/>
            <person name="Stajich J.E."/>
            <person name="Johansen J.R."/>
            <person name="Huntemann M."/>
            <person name="Clum A."/>
            <person name="Foster B."/>
            <person name="Foster B."/>
            <person name="Roux S."/>
            <person name="Palaniappan K."/>
            <person name="Varghese N."/>
            <person name="Mukherjee S."/>
            <person name="Reddy T.B.K."/>
            <person name="Daum C."/>
            <person name="Copeland A."/>
            <person name="Chen I.A."/>
            <person name="Ivanova N.N."/>
            <person name="Kyrpides N.C."/>
            <person name="Shapiro N."/>
            <person name="Eloe-Fadrosh E.A."/>
            <person name="Pietrasiak N."/>
        </authorList>
    </citation>
    <scope>NUCLEOTIDE SEQUENCE</scope>
    <source>
        <strain evidence="2">HA4357-MV3</strain>
    </source>
</reference>
<keyword evidence="1" id="KW-0472">Membrane</keyword>
<keyword evidence="1" id="KW-1133">Transmembrane helix</keyword>
<dbReference type="Proteomes" id="UP000813215">
    <property type="component" value="Unassembled WGS sequence"/>
</dbReference>
<dbReference type="EMBL" id="JAHHHW010000164">
    <property type="protein sequence ID" value="MBW4435366.1"/>
    <property type="molecule type" value="Genomic_DNA"/>
</dbReference>
<sequence>MDWNSLSSGLVGTLIGVILSSFMSYFGMVREARNLRIMLSREIEENMNTLSQTYTNAHTISKTEIDFPSFRFLIWDFGATKAPSFLHTNEINKVELFYRRLREISEAKSKVNNVSPEVKAAIIRFFSEQGSELGNTLNPIGKQNLNFLNYYFLVSKRKGNTIGESNYHHVYRQGFYIRKSYGQMPYIKRIIEMMKDIIYQIWYM</sequence>
<reference evidence="2" key="1">
    <citation type="submission" date="2021-05" db="EMBL/GenBank/DDBJ databases">
        <authorList>
            <person name="Pietrasiak N."/>
            <person name="Ward R."/>
            <person name="Stajich J.E."/>
            <person name="Kurbessoian T."/>
        </authorList>
    </citation>
    <scope>NUCLEOTIDE SEQUENCE</scope>
    <source>
        <strain evidence="2">HA4357-MV3</strain>
    </source>
</reference>
<evidence type="ECO:0000313" key="2">
    <source>
        <dbReference type="EMBL" id="MBW4435366.1"/>
    </source>
</evidence>
<proteinExistence type="predicted"/>